<keyword evidence="6 7" id="KW-0472">Membrane</keyword>
<protein>
    <recommendedName>
        <fullName evidence="7">UPF0056 membrane protein</fullName>
    </recommendedName>
</protein>
<name>A0A378N9D6_MANHA</name>
<evidence type="ECO:0000256" key="1">
    <source>
        <dbReference type="ARBA" id="ARBA00004651"/>
    </source>
</evidence>
<dbReference type="GO" id="GO:0005886">
    <property type="term" value="C:plasma membrane"/>
    <property type="evidence" value="ECO:0007669"/>
    <property type="project" value="UniProtKB-SubCell"/>
</dbReference>
<dbReference type="Proteomes" id="UP000254802">
    <property type="component" value="Unassembled WGS sequence"/>
</dbReference>
<comment type="caution">
    <text evidence="7">Lacks conserved residue(s) required for the propagation of feature annotation.</text>
</comment>
<evidence type="ECO:0000256" key="2">
    <source>
        <dbReference type="ARBA" id="ARBA00009784"/>
    </source>
</evidence>
<dbReference type="EMBL" id="UGPN01000002">
    <property type="protein sequence ID" value="STY64457.1"/>
    <property type="molecule type" value="Genomic_DNA"/>
</dbReference>
<gene>
    <name evidence="8" type="ORF">NCTC10638_03638</name>
</gene>
<dbReference type="InterPro" id="IPR002771">
    <property type="entry name" value="Multi_antbiot-R_MarC"/>
</dbReference>
<accession>A0A378N9D6</accession>
<evidence type="ECO:0000256" key="4">
    <source>
        <dbReference type="ARBA" id="ARBA00022692"/>
    </source>
</evidence>
<feature type="transmembrane region" description="Helical" evidence="7">
    <location>
        <begin position="15"/>
        <end position="41"/>
    </location>
</feature>
<reference evidence="8 9" key="1">
    <citation type="submission" date="2018-06" db="EMBL/GenBank/DDBJ databases">
        <authorList>
            <consortium name="Pathogen Informatics"/>
            <person name="Doyle S."/>
        </authorList>
    </citation>
    <scope>NUCLEOTIDE SEQUENCE [LARGE SCALE GENOMIC DNA]</scope>
    <source>
        <strain evidence="8 9">NCTC10638</strain>
    </source>
</reference>
<comment type="subcellular location">
    <subcellularLocation>
        <location evidence="1 7">Cell membrane</location>
        <topology evidence="1 7">Multi-pass membrane protein</topology>
    </subcellularLocation>
</comment>
<evidence type="ECO:0000256" key="5">
    <source>
        <dbReference type="ARBA" id="ARBA00022989"/>
    </source>
</evidence>
<dbReference type="AlphaFoldDB" id="A0A378N9D6"/>
<evidence type="ECO:0000313" key="8">
    <source>
        <dbReference type="EMBL" id="STY64457.1"/>
    </source>
</evidence>
<keyword evidence="5 7" id="KW-1133">Transmembrane helix</keyword>
<keyword evidence="4 7" id="KW-0812">Transmembrane</keyword>
<evidence type="ECO:0000256" key="6">
    <source>
        <dbReference type="ARBA" id="ARBA00023136"/>
    </source>
</evidence>
<dbReference type="Pfam" id="PF01914">
    <property type="entry name" value="MarC"/>
    <property type="match status" value="1"/>
</dbReference>
<organism evidence="8 9">
    <name type="scientific">Mannheimia haemolytica</name>
    <name type="common">Pasteurella haemolytica</name>
    <dbReference type="NCBI Taxonomy" id="75985"/>
    <lineage>
        <taxon>Bacteria</taxon>
        <taxon>Pseudomonadati</taxon>
        <taxon>Pseudomonadota</taxon>
        <taxon>Gammaproteobacteria</taxon>
        <taxon>Pasteurellales</taxon>
        <taxon>Pasteurellaceae</taxon>
        <taxon>Mannheimia</taxon>
    </lineage>
</organism>
<sequence>MKKLGKTGSNVVTRIMGLILMALGIEIIVAGITTLFPVLLVK</sequence>
<evidence type="ECO:0000256" key="7">
    <source>
        <dbReference type="RuleBase" id="RU362048"/>
    </source>
</evidence>
<evidence type="ECO:0000256" key="3">
    <source>
        <dbReference type="ARBA" id="ARBA00022475"/>
    </source>
</evidence>
<comment type="similarity">
    <text evidence="2 7">Belongs to the UPF0056 (MarC) family.</text>
</comment>
<proteinExistence type="inferred from homology"/>
<evidence type="ECO:0000313" key="9">
    <source>
        <dbReference type="Proteomes" id="UP000254802"/>
    </source>
</evidence>
<keyword evidence="3" id="KW-1003">Cell membrane</keyword>